<reference evidence="2 5" key="2">
    <citation type="submission" date="2017-02" db="EMBL/GenBank/DDBJ databases">
        <title>Clonality and virulence of isolates of VRE in Hematopoietic Stem Cell Transplanted (HSCT) patients.</title>
        <authorList>
            <person name="Marchi A.P."/>
            <person name="Martins R.C."/>
            <person name="Marie S.K."/>
            <person name="Levin A.S."/>
            <person name="Costa S.F."/>
        </authorList>
    </citation>
    <scope>NUCLEOTIDE SEQUENCE [LARGE SCALE GENOMIC DNA]</scope>
    <source>
        <strain evidence="2 5">LIM1759</strain>
    </source>
</reference>
<sequence length="57" mass="6601">MRLLSYYIVAANFFGFIFSSKLLVVLSGDIGVNICHLSVMRIQEFVSIKNYNNNYYN</sequence>
<evidence type="ECO:0000256" key="1">
    <source>
        <dbReference type="SAM" id="Phobius"/>
    </source>
</evidence>
<keyword evidence="1" id="KW-0812">Transmembrane</keyword>
<accession>A0A1S8KR47</accession>
<feature type="transmembrane region" description="Helical" evidence="1">
    <location>
        <begin position="6"/>
        <end position="26"/>
    </location>
</feature>
<reference evidence="3 4" key="1">
    <citation type="submission" date="2016-04" db="EMBL/GenBank/DDBJ databases">
        <authorList>
            <person name="Millard A."/>
        </authorList>
    </citation>
    <scope>NUCLEOTIDE SEQUENCE [LARGE SCALE GENOMIC DNA]</scope>
    <source>
        <strain evidence="3">Isolate 22</strain>
    </source>
</reference>
<keyword evidence="1" id="KW-0472">Membrane</keyword>
<name>A0A1S8KR47_ENTFC</name>
<evidence type="ECO:0000313" key="2">
    <source>
        <dbReference type="EMBL" id="OOL82189.1"/>
    </source>
</evidence>
<evidence type="ECO:0000313" key="3">
    <source>
        <dbReference type="EMBL" id="SAZ03149.1"/>
    </source>
</evidence>
<dbReference type="EMBL" id="MVGJ01000059">
    <property type="protein sequence ID" value="OOL82189.1"/>
    <property type="molecule type" value="Genomic_DNA"/>
</dbReference>
<dbReference type="AlphaFoldDB" id="A0A1S8KR47"/>
<gene>
    <name evidence="2" type="ORF">B1P95_10545</name>
    <name evidence="3" type="ORF">DTPHA_601221</name>
</gene>
<keyword evidence="1" id="KW-1133">Transmembrane helix</keyword>
<dbReference type="Proteomes" id="UP000191171">
    <property type="component" value="Unassembled WGS sequence"/>
</dbReference>
<evidence type="ECO:0000313" key="4">
    <source>
        <dbReference type="Proteomes" id="UP000183509"/>
    </source>
</evidence>
<organism evidence="2 5">
    <name type="scientific">Enterococcus faecium</name>
    <name type="common">Streptococcus faecium</name>
    <dbReference type="NCBI Taxonomy" id="1352"/>
    <lineage>
        <taxon>Bacteria</taxon>
        <taxon>Bacillati</taxon>
        <taxon>Bacillota</taxon>
        <taxon>Bacilli</taxon>
        <taxon>Lactobacillales</taxon>
        <taxon>Enterococcaceae</taxon>
        <taxon>Enterococcus</taxon>
    </lineage>
</organism>
<protein>
    <submittedName>
        <fullName evidence="2">Uncharacterized protein</fullName>
    </submittedName>
</protein>
<dbReference type="EMBL" id="FKLM01000015">
    <property type="protein sequence ID" value="SAZ03149.1"/>
    <property type="molecule type" value="Genomic_DNA"/>
</dbReference>
<dbReference type="Proteomes" id="UP000183509">
    <property type="component" value="Unassembled WGS sequence"/>
</dbReference>
<proteinExistence type="predicted"/>
<comment type="caution">
    <text evidence="2">The sequence shown here is derived from an EMBL/GenBank/DDBJ whole genome shotgun (WGS) entry which is preliminary data.</text>
</comment>
<evidence type="ECO:0000313" key="5">
    <source>
        <dbReference type="Proteomes" id="UP000191171"/>
    </source>
</evidence>